<name>A0A964DYX4_9PROT</name>
<dbReference type="SMART" id="SM00829">
    <property type="entry name" value="PKS_ER"/>
    <property type="match status" value="1"/>
</dbReference>
<dbReference type="Gene3D" id="3.90.180.10">
    <property type="entry name" value="Medium-chain alcohol dehydrogenases, catalytic domain"/>
    <property type="match status" value="1"/>
</dbReference>
<dbReference type="SUPFAM" id="SSF50129">
    <property type="entry name" value="GroES-like"/>
    <property type="match status" value="1"/>
</dbReference>
<dbReference type="Pfam" id="PF08240">
    <property type="entry name" value="ADH_N"/>
    <property type="match status" value="1"/>
</dbReference>
<dbReference type="InterPro" id="IPR020843">
    <property type="entry name" value="ER"/>
</dbReference>
<dbReference type="NCBIfam" id="NF008024">
    <property type="entry name" value="PRK10754.1"/>
    <property type="match status" value="1"/>
</dbReference>
<comment type="caution">
    <text evidence="4">The sequence shown here is derived from an EMBL/GenBank/DDBJ whole genome shotgun (WGS) entry which is preliminary data.</text>
</comment>
<proteinExistence type="predicted"/>
<dbReference type="AlphaFoldDB" id="A0A964DYX4"/>
<dbReference type="PANTHER" id="PTHR48106:SF13">
    <property type="entry name" value="QUINONE OXIDOREDUCTASE-RELATED"/>
    <property type="match status" value="1"/>
</dbReference>
<dbReference type="SUPFAM" id="SSF51735">
    <property type="entry name" value="NAD(P)-binding Rossmann-fold domains"/>
    <property type="match status" value="1"/>
</dbReference>
<dbReference type="GO" id="GO:0008270">
    <property type="term" value="F:zinc ion binding"/>
    <property type="evidence" value="ECO:0007669"/>
    <property type="project" value="InterPro"/>
</dbReference>
<accession>A0A964DYX4</accession>
<reference evidence="4" key="1">
    <citation type="journal article" date="2021" name="Microorganisms">
        <title>Acidisoma silvae sp. nov. and Acidisomacellulosilytica sp. nov., Two Acidophilic Bacteria Isolated from Decaying Wood, Hydrolyzing Cellulose and Producing Poly-3-hydroxybutyrate.</title>
        <authorList>
            <person name="Mieszkin S."/>
            <person name="Pouder E."/>
            <person name="Uroz S."/>
            <person name="Simon-Colin C."/>
            <person name="Alain K."/>
        </authorList>
    </citation>
    <scope>NUCLEOTIDE SEQUENCE</scope>
    <source>
        <strain evidence="4">HW T2.11</strain>
    </source>
</reference>
<dbReference type="InterPro" id="IPR011032">
    <property type="entry name" value="GroES-like_sf"/>
</dbReference>
<sequence length="323" mass="34160">MSHAIRVQATGGPEVLGWEQVPTPEPGPGQVLIHHAAIGVNFIDLYFRSGLYKTPLPMTPGMEASGTVLRLGPGVTDFAEGDRVAYVSMPLGAYAEKRVMPADRLVKLPPSISFETAAGMMMRGLTTQFLLHRTYKVSPGETILVYAAAGGVGLVMCQWAKHIGAIVIGVVSSAEKAAIARAHGADHVLLADEDIPARVRDITNGAMVPVVYDSVGRDTFAASLDCLAPLGMMVSFGNASGAVPPVDISQLAAKGSLFLTRPSLVTYTAKRSALLAATEDLFDVVQKGQVKIEVDQTFPLKDAAEAHRALESRKTTGSTILKP</sequence>
<keyword evidence="5" id="KW-1185">Reference proteome</keyword>
<dbReference type="Proteomes" id="UP000708298">
    <property type="component" value="Unassembled WGS sequence"/>
</dbReference>
<evidence type="ECO:0000259" key="3">
    <source>
        <dbReference type="SMART" id="SM00829"/>
    </source>
</evidence>
<dbReference type="InterPro" id="IPR036291">
    <property type="entry name" value="NAD(P)-bd_dom_sf"/>
</dbReference>
<keyword evidence="2" id="KW-0560">Oxidoreductase</keyword>
<dbReference type="PANTHER" id="PTHR48106">
    <property type="entry name" value="QUINONE OXIDOREDUCTASE PIG3-RELATED"/>
    <property type="match status" value="1"/>
</dbReference>
<dbReference type="InterPro" id="IPR013154">
    <property type="entry name" value="ADH-like_N"/>
</dbReference>
<dbReference type="EMBL" id="JAESVB010000003">
    <property type="protein sequence ID" value="MCB8875474.1"/>
    <property type="molecule type" value="Genomic_DNA"/>
</dbReference>
<feature type="domain" description="Enoyl reductase (ER)" evidence="3">
    <location>
        <begin position="11"/>
        <end position="321"/>
    </location>
</feature>
<dbReference type="InterPro" id="IPR013149">
    <property type="entry name" value="ADH-like_C"/>
</dbReference>
<dbReference type="PROSITE" id="PS01162">
    <property type="entry name" value="QOR_ZETA_CRYSTAL"/>
    <property type="match status" value="1"/>
</dbReference>
<evidence type="ECO:0000256" key="1">
    <source>
        <dbReference type="ARBA" id="ARBA00022857"/>
    </source>
</evidence>
<gene>
    <name evidence="4" type="ORF">ASILVAE211_09805</name>
</gene>
<dbReference type="FunFam" id="3.40.50.720:FF:000053">
    <property type="entry name" value="Quinone oxidoreductase 1"/>
    <property type="match status" value="1"/>
</dbReference>
<evidence type="ECO:0000256" key="2">
    <source>
        <dbReference type="ARBA" id="ARBA00023002"/>
    </source>
</evidence>
<dbReference type="InterPro" id="IPR047618">
    <property type="entry name" value="QOR-like"/>
</dbReference>
<evidence type="ECO:0000313" key="5">
    <source>
        <dbReference type="Proteomes" id="UP000708298"/>
    </source>
</evidence>
<dbReference type="Gene3D" id="3.40.50.720">
    <property type="entry name" value="NAD(P)-binding Rossmann-like Domain"/>
    <property type="match status" value="1"/>
</dbReference>
<dbReference type="RefSeq" id="WP_227321121.1">
    <property type="nucleotide sequence ID" value="NZ_JAESVB010000003.1"/>
</dbReference>
<dbReference type="GO" id="GO:0005829">
    <property type="term" value="C:cytosol"/>
    <property type="evidence" value="ECO:0007669"/>
    <property type="project" value="TreeGrafter"/>
</dbReference>
<reference evidence="4" key="2">
    <citation type="submission" date="2021-01" db="EMBL/GenBank/DDBJ databases">
        <authorList>
            <person name="Mieszkin S."/>
            <person name="Pouder E."/>
            <person name="Alain K."/>
        </authorList>
    </citation>
    <scope>NUCLEOTIDE SEQUENCE</scope>
    <source>
        <strain evidence="4">HW T2.11</strain>
    </source>
</reference>
<dbReference type="GO" id="GO:0070402">
    <property type="term" value="F:NADPH binding"/>
    <property type="evidence" value="ECO:0007669"/>
    <property type="project" value="TreeGrafter"/>
</dbReference>
<evidence type="ECO:0000313" key="4">
    <source>
        <dbReference type="EMBL" id="MCB8875474.1"/>
    </source>
</evidence>
<keyword evidence="1" id="KW-0521">NADP</keyword>
<dbReference type="Pfam" id="PF00107">
    <property type="entry name" value="ADH_zinc_N"/>
    <property type="match status" value="1"/>
</dbReference>
<dbReference type="GO" id="GO:0035925">
    <property type="term" value="F:mRNA 3'-UTR AU-rich region binding"/>
    <property type="evidence" value="ECO:0007669"/>
    <property type="project" value="TreeGrafter"/>
</dbReference>
<organism evidence="4 5">
    <name type="scientific">Acidisoma silvae</name>
    <dbReference type="NCBI Taxonomy" id="2802396"/>
    <lineage>
        <taxon>Bacteria</taxon>
        <taxon>Pseudomonadati</taxon>
        <taxon>Pseudomonadota</taxon>
        <taxon>Alphaproteobacteria</taxon>
        <taxon>Acetobacterales</taxon>
        <taxon>Acidocellaceae</taxon>
        <taxon>Acidisoma</taxon>
    </lineage>
</organism>
<protein>
    <submittedName>
        <fullName evidence="4">Quinone oxidoreductase</fullName>
    </submittedName>
</protein>
<dbReference type="CDD" id="cd05286">
    <property type="entry name" value="QOR2"/>
    <property type="match status" value="1"/>
</dbReference>
<dbReference type="InterPro" id="IPR002364">
    <property type="entry name" value="Quin_OxRdtase/zeta-crystal_CS"/>
</dbReference>
<dbReference type="GO" id="GO:0003960">
    <property type="term" value="F:quinone reductase (NADPH) activity"/>
    <property type="evidence" value="ECO:0007669"/>
    <property type="project" value="InterPro"/>
</dbReference>